<evidence type="ECO:0000313" key="5">
    <source>
        <dbReference type="EMBL" id="EEC77075.1"/>
    </source>
</evidence>
<keyword evidence="6" id="KW-1185">Reference proteome</keyword>
<dbReference type="PANTHER" id="PTHR10492:SF57">
    <property type="entry name" value="ATP-DEPENDENT DNA HELICASE"/>
    <property type="match status" value="1"/>
</dbReference>
<dbReference type="AlphaFoldDB" id="B8ASJ9"/>
<dbReference type="HOGENOM" id="CLU_001324_12_1_1"/>
<dbReference type="InterPro" id="IPR027417">
    <property type="entry name" value="P-loop_NTPase"/>
</dbReference>
<comment type="catalytic activity">
    <reaction evidence="1">
        <text>ATP + H2O = ADP + phosphate + H(+)</text>
        <dbReference type="Rhea" id="RHEA:13065"/>
        <dbReference type="ChEBI" id="CHEBI:15377"/>
        <dbReference type="ChEBI" id="CHEBI:15378"/>
        <dbReference type="ChEBI" id="CHEBI:30616"/>
        <dbReference type="ChEBI" id="CHEBI:43474"/>
        <dbReference type="ChEBI" id="CHEBI:456216"/>
        <dbReference type="EC" id="5.6.2.3"/>
    </reaction>
</comment>
<dbReference type="InterPro" id="IPR010285">
    <property type="entry name" value="DNA_helicase_pif1-like_DEAD"/>
</dbReference>
<dbReference type="Pfam" id="PF21530">
    <property type="entry name" value="Pif1_2B_dom"/>
    <property type="match status" value="1"/>
</dbReference>
<dbReference type="Gramene" id="BGIOSGA015284-TA">
    <property type="protein sequence ID" value="BGIOSGA015284-PA"/>
    <property type="gene ID" value="BGIOSGA015284"/>
</dbReference>
<dbReference type="OMA" id="NDEMWIE"/>
<accession>B8ASJ9</accession>
<evidence type="ECO:0000313" key="6">
    <source>
        <dbReference type="Proteomes" id="UP000007015"/>
    </source>
</evidence>
<dbReference type="InterPro" id="IPR049163">
    <property type="entry name" value="Pif1-like_2B_dom"/>
</dbReference>
<feature type="domain" description="DNA helicase Pif1-like DEAD-box helicase" evidence="3">
    <location>
        <begin position="456"/>
        <end position="679"/>
    </location>
</feature>
<dbReference type="GO" id="GO:0006281">
    <property type="term" value="P:DNA repair"/>
    <property type="evidence" value="ECO:0007669"/>
    <property type="project" value="UniProtKB-KW"/>
</dbReference>
<keyword evidence="1" id="KW-0233">DNA recombination</keyword>
<keyword evidence="1" id="KW-0234">DNA repair</keyword>
<organism evidence="5 6">
    <name type="scientific">Oryza sativa subsp. indica</name>
    <name type="common">Rice</name>
    <dbReference type="NCBI Taxonomy" id="39946"/>
    <lineage>
        <taxon>Eukaryota</taxon>
        <taxon>Viridiplantae</taxon>
        <taxon>Streptophyta</taxon>
        <taxon>Embryophyta</taxon>
        <taxon>Tracheophyta</taxon>
        <taxon>Spermatophyta</taxon>
        <taxon>Magnoliopsida</taxon>
        <taxon>Liliopsida</taxon>
        <taxon>Poales</taxon>
        <taxon>Poaceae</taxon>
        <taxon>BOP clade</taxon>
        <taxon>Oryzoideae</taxon>
        <taxon>Oryzeae</taxon>
        <taxon>Oryzinae</taxon>
        <taxon>Oryza</taxon>
        <taxon>Oryza sativa</taxon>
    </lineage>
</organism>
<proteinExistence type="inferred from homology"/>
<feature type="domain" description="DNA helicase Pif1-like 2B" evidence="4">
    <location>
        <begin position="779"/>
        <end position="825"/>
    </location>
</feature>
<keyword evidence="1" id="KW-0347">Helicase</keyword>
<dbReference type="SUPFAM" id="SSF52540">
    <property type="entry name" value="P-loop containing nucleoside triphosphate hydrolases"/>
    <property type="match status" value="2"/>
</dbReference>
<evidence type="ECO:0000256" key="1">
    <source>
        <dbReference type="RuleBase" id="RU363044"/>
    </source>
</evidence>
<dbReference type="FunFam" id="3.40.50.300:FF:002884">
    <property type="entry name" value="ATP-dependent DNA helicase"/>
    <property type="match status" value="1"/>
</dbReference>
<keyword evidence="1" id="KW-0547">Nucleotide-binding</keyword>
<dbReference type="GO" id="GO:0016887">
    <property type="term" value="F:ATP hydrolysis activity"/>
    <property type="evidence" value="ECO:0007669"/>
    <property type="project" value="RHEA"/>
</dbReference>
<reference evidence="5 6" key="1">
    <citation type="journal article" date="2005" name="PLoS Biol.">
        <title>The genomes of Oryza sativa: a history of duplications.</title>
        <authorList>
            <person name="Yu J."/>
            <person name="Wang J."/>
            <person name="Lin W."/>
            <person name="Li S."/>
            <person name="Li H."/>
            <person name="Zhou J."/>
            <person name="Ni P."/>
            <person name="Dong W."/>
            <person name="Hu S."/>
            <person name="Zeng C."/>
            <person name="Zhang J."/>
            <person name="Zhang Y."/>
            <person name="Li R."/>
            <person name="Xu Z."/>
            <person name="Li S."/>
            <person name="Li X."/>
            <person name="Zheng H."/>
            <person name="Cong L."/>
            <person name="Lin L."/>
            <person name="Yin J."/>
            <person name="Geng J."/>
            <person name="Li G."/>
            <person name="Shi J."/>
            <person name="Liu J."/>
            <person name="Lv H."/>
            <person name="Li J."/>
            <person name="Wang J."/>
            <person name="Deng Y."/>
            <person name="Ran L."/>
            <person name="Shi X."/>
            <person name="Wang X."/>
            <person name="Wu Q."/>
            <person name="Li C."/>
            <person name="Ren X."/>
            <person name="Wang J."/>
            <person name="Wang X."/>
            <person name="Li D."/>
            <person name="Liu D."/>
            <person name="Zhang X."/>
            <person name="Ji Z."/>
            <person name="Zhao W."/>
            <person name="Sun Y."/>
            <person name="Zhang Z."/>
            <person name="Bao J."/>
            <person name="Han Y."/>
            <person name="Dong L."/>
            <person name="Ji J."/>
            <person name="Chen P."/>
            <person name="Wu S."/>
            <person name="Liu J."/>
            <person name="Xiao Y."/>
            <person name="Bu D."/>
            <person name="Tan J."/>
            <person name="Yang L."/>
            <person name="Ye C."/>
            <person name="Zhang J."/>
            <person name="Xu J."/>
            <person name="Zhou Y."/>
            <person name="Yu Y."/>
            <person name="Zhang B."/>
            <person name="Zhuang S."/>
            <person name="Wei H."/>
            <person name="Liu B."/>
            <person name="Lei M."/>
            <person name="Yu H."/>
            <person name="Li Y."/>
            <person name="Xu H."/>
            <person name="Wei S."/>
            <person name="He X."/>
            <person name="Fang L."/>
            <person name="Zhang Z."/>
            <person name="Zhang Y."/>
            <person name="Huang X."/>
            <person name="Su Z."/>
            <person name="Tong W."/>
            <person name="Li J."/>
            <person name="Tong Z."/>
            <person name="Li S."/>
            <person name="Ye J."/>
            <person name="Wang L."/>
            <person name="Fang L."/>
            <person name="Lei T."/>
            <person name="Chen C."/>
            <person name="Chen H."/>
            <person name="Xu Z."/>
            <person name="Li H."/>
            <person name="Huang H."/>
            <person name="Zhang F."/>
            <person name="Xu H."/>
            <person name="Li N."/>
            <person name="Zhao C."/>
            <person name="Li S."/>
            <person name="Dong L."/>
            <person name="Huang Y."/>
            <person name="Li L."/>
            <person name="Xi Y."/>
            <person name="Qi Q."/>
            <person name="Li W."/>
            <person name="Zhang B."/>
            <person name="Hu W."/>
            <person name="Zhang Y."/>
            <person name="Tian X."/>
            <person name="Jiao Y."/>
            <person name="Liang X."/>
            <person name="Jin J."/>
            <person name="Gao L."/>
            <person name="Zheng W."/>
            <person name="Hao B."/>
            <person name="Liu S."/>
            <person name="Wang W."/>
            <person name="Yuan L."/>
            <person name="Cao M."/>
            <person name="McDermott J."/>
            <person name="Samudrala R."/>
            <person name="Wang J."/>
            <person name="Wong G.K."/>
            <person name="Yang H."/>
        </authorList>
    </citation>
    <scope>NUCLEOTIDE SEQUENCE [LARGE SCALE GENOMIC DNA]</scope>
    <source>
        <strain evidence="6">cv. 93-11</strain>
    </source>
</reference>
<comment type="similarity">
    <text evidence="1">Belongs to the helicase family.</text>
</comment>
<keyword evidence="1" id="KW-0227">DNA damage</keyword>
<protein>
    <recommendedName>
        <fullName evidence="1">ATP-dependent DNA helicase</fullName>
        <ecNumber evidence="1">5.6.2.3</ecNumber>
    </recommendedName>
</protein>
<dbReference type="GO" id="GO:0006310">
    <property type="term" value="P:DNA recombination"/>
    <property type="evidence" value="ECO:0007669"/>
    <property type="project" value="UniProtKB-KW"/>
</dbReference>
<evidence type="ECO:0000259" key="3">
    <source>
        <dbReference type="Pfam" id="PF05970"/>
    </source>
</evidence>
<dbReference type="EC" id="5.6.2.3" evidence="1"/>
<evidence type="ECO:0000256" key="2">
    <source>
        <dbReference type="SAM" id="MobiDB-lite"/>
    </source>
</evidence>
<gene>
    <name evidence="5" type="ORF">OsI_15473</name>
</gene>
<evidence type="ECO:0000259" key="4">
    <source>
        <dbReference type="Pfam" id="PF21530"/>
    </source>
</evidence>
<feature type="region of interest" description="Disordered" evidence="2">
    <location>
        <begin position="1"/>
        <end position="35"/>
    </location>
</feature>
<dbReference type="GO" id="GO:0000723">
    <property type="term" value="P:telomere maintenance"/>
    <property type="evidence" value="ECO:0007669"/>
    <property type="project" value="InterPro"/>
</dbReference>
<dbReference type="Proteomes" id="UP000007015">
    <property type="component" value="Chromosome 4"/>
</dbReference>
<sequence>MSATDGKSTVCVRPKRKRPMLETNDGELHESPSNHADDFPTAFNFRSNWHVRRRLCTQLADASSSHTAIPTNGHSRSVFSPLSLGPPSHTCGYCGALFWYEERIDRRRHTTRPLYNKCCKGGSVILPPYKPPPEPLHSLLTGVDRAKSAHFFENIRVARDRLSRAGASDDHYYIRLFGSPDKHGDIFSAPVASEVVGLVVGDLGTSDVGRDLMVEDKAGNLRKVKEDHCKFMAMQYPILFPYGEDGYHENITYRQSRRSAGIKRKRATVVEYYAYRLHDRGDDFNTPMRCKRVKGVRSYLEIRTVEGQRYPTFQAACQALGLLGDDREWSSAIVDAAHWALPYQLRELFVTLLLFCNVTNPLALFEEHFSIMGEDYVHHTGHSMTGHSTSFTQHVRSFVLTEIDKLLRNSGYNLAHFSLPEPILSSAYIIGNRLLTDEQAYDIDRISVEAANQLNQLNLNQKHVYDAVLQSVNSCIGHTFFVHGYGGTGKTFLWNALLNAVRAQGKIALAVASSGIAALLLPGGRTPHSRFRIPLDIQEHSLCAIKKNTHLAQLIQQTSLVIWDEAPVNHRHCFEALDRTLRDILSSNDPSLLDKQFGGLTVVFGGDFRQTLPVLPNAKKHEILSASITRSYLWSHCIVLHLTENMRLRSPLLSGAQRNRLQEFSEWLLQIGEGTLPDNSPANKHDTCYIKIPEYLLLPLGSRNVSSLVSFVYNQSSISDMVAYLCERAILAPTNDIATEINSYMISQLATEEMSYYSSDIIDDSTTNRATIEALYPVEFLNTIRMSGLPDHCLQLKVGVPIMLLRNLNPSKGLCNGTRLIVTQLTHRIIEGEIITGKAKGCKAYIPRIVTTSTDKKWPFKIKRRQFPVRVSYAMTINKSQGQTLSRVGVYLPSPVFSHGQLYVAFSRVMSPDGLRVLIENNSPEHANNTQNVVYKEIFDDLA</sequence>
<dbReference type="CDD" id="cd18809">
    <property type="entry name" value="SF1_C_RecD"/>
    <property type="match status" value="1"/>
</dbReference>
<dbReference type="PANTHER" id="PTHR10492">
    <property type="match status" value="1"/>
</dbReference>
<feature type="compositionally biased region" description="Basic and acidic residues" evidence="2">
    <location>
        <begin position="26"/>
        <end position="35"/>
    </location>
</feature>
<name>B8ASJ9_ORYSI</name>
<dbReference type="EMBL" id="CM000129">
    <property type="protein sequence ID" value="EEC77075.1"/>
    <property type="molecule type" value="Genomic_DNA"/>
</dbReference>
<dbReference type="GO" id="GO:0005524">
    <property type="term" value="F:ATP binding"/>
    <property type="evidence" value="ECO:0007669"/>
    <property type="project" value="UniProtKB-KW"/>
</dbReference>
<dbReference type="STRING" id="39946.B8ASJ9"/>
<dbReference type="GO" id="GO:0043139">
    <property type="term" value="F:5'-3' DNA helicase activity"/>
    <property type="evidence" value="ECO:0007669"/>
    <property type="project" value="UniProtKB-EC"/>
</dbReference>
<dbReference type="Pfam" id="PF05970">
    <property type="entry name" value="PIF1"/>
    <property type="match status" value="1"/>
</dbReference>
<keyword evidence="1" id="KW-0067">ATP-binding</keyword>
<keyword evidence="1" id="KW-0378">Hydrolase</keyword>
<dbReference type="Gene3D" id="3.40.50.300">
    <property type="entry name" value="P-loop containing nucleotide triphosphate hydrolases"/>
    <property type="match status" value="1"/>
</dbReference>
<comment type="cofactor">
    <cofactor evidence="1">
        <name>Mg(2+)</name>
        <dbReference type="ChEBI" id="CHEBI:18420"/>
    </cofactor>
</comment>